<evidence type="ECO:0000313" key="3">
    <source>
        <dbReference type="Proteomes" id="UP000001446"/>
    </source>
</evidence>
<dbReference type="EMBL" id="CP001836">
    <property type="protein sequence ID" value="ACZ77726.1"/>
    <property type="molecule type" value="Genomic_DNA"/>
</dbReference>
<dbReference type="GO" id="GO:0005525">
    <property type="term" value="F:GTP binding"/>
    <property type="evidence" value="ECO:0007669"/>
    <property type="project" value="InterPro"/>
</dbReference>
<dbReference type="GO" id="GO:0030488">
    <property type="term" value="P:tRNA methylation"/>
    <property type="evidence" value="ECO:0007669"/>
    <property type="project" value="TreeGrafter"/>
</dbReference>
<keyword evidence="3" id="KW-1185">Reference proteome</keyword>
<dbReference type="KEGG" id="ddc:Dd586_2891"/>
<organism evidence="2 3">
    <name type="scientific">Dickeya zeae (strain Ech586)</name>
    <name type="common">Dickeya dadantii (strain Ech586)</name>
    <dbReference type="NCBI Taxonomy" id="590409"/>
    <lineage>
        <taxon>Bacteria</taxon>
        <taxon>Pseudomonadati</taxon>
        <taxon>Pseudomonadota</taxon>
        <taxon>Gammaproteobacteria</taxon>
        <taxon>Enterobacterales</taxon>
        <taxon>Pectobacteriaceae</taxon>
        <taxon>Dickeya</taxon>
        <taxon>Dickeya parazeae</taxon>
    </lineage>
</organism>
<dbReference type="PANTHER" id="PTHR42714">
    <property type="entry name" value="TRNA MODIFICATION GTPASE GTPBP3"/>
    <property type="match status" value="1"/>
</dbReference>
<feature type="domain" description="G" evidence="1">
    <location>
        <begin position="39"/>
        <end position="153"/>
    </location>
</feature>
<dbReference type="STRING" id="590409.Dd586_2891"/>
<dbReference type="AlphaFoldDB" id="D2BSW3"/>
<dbReference type="InterPro" id="IPR006073">
    <property type="entry name" value="GTP-bd"/>
</dbReference>
<reference evidence="2" key="1">
    <citation type="submission" date="2009-12" db="EMBL/GenBank/DDBJ databases">
        <title>Complete sequence of Dickeya dadantii Ech586.</title>
        <authorList>
            <consortium name="US DOE Joint Genome Institute"/>
            <person name="Lucas S."/>
            <person name="Copeland A."/>
            <person name="Lapidus A."/>
            <person name="Glavina del Rio T."/>
            <person name="Tice H."/>
            <person name="Bruce D."/>
            <person name="Goodwin L."/>
            <person name="Pitluck S."/>
            <person name="Munk A.C."/>
            <person name="Brettin T."/>
            <person name="Detter J.C."/>
            <person name="Han C."/>
            <person name="Tapia R."/>
            <person name="Larimer F."/>
            <person name="Land M."/>
            <person name="Hauser L."/>
            <person name="Kyrpides N."/>
            <person name="Mikhailova N."/>
            <person name="Balakrishnan V."/>
            <person name="Glasner J."/>
            <person name="Perna N.T."/>
        </authorList>
    </citation>
    <scope>NUCLEOTIDE SEQUENCE [LARGE SCALE GENOMIC DNA]</scope>
    <source>
        <strain evidence="2">Ech586</strain>
    </source>
</reference>
<evidence type="ECO:0000313" key="2">
    <source>
        <dbReference type="EMBL" id="ACZ77726.1"/>
    </source>
</evidence>
<dbReference type="OrthoDB" id="9779790at2"/>
<name>D2BSW3_DICZ5</name>
<dbReference type="SUPFAM" id="SSF52540">
    <property type="entry name" value="P-loop containing nucleoside triphosphate hydrolases"/>
    <property type="match status" value="1"/>
</dbReference>
<dbReference type="HOGENOM" id="CLU_059925_0_0_6"/>
<dbReference type="InterPro" id="IPR027417">
    <property type="entry name" value="P-loop_NTPase"/>
</dbReference>
<accession>D2BSW3</accession>
<gene>
    <name evidence="2" type="ordered locus">Dd586_2891</name>
</gene>
<dbReference type="Gene3D" id="3.40.50.300">
    <property type="entry name" value="P-loop containing nucleotide triphosphate hydrolases"/>
    <property type="match status" value="1"/>
</dbReference>
<dbReference type="Pfam" id="PF01926">
    <property type="entry name" value="MMR_HSR1"/>
    <property type="match status" value="1"/>
</dbReference>
<dbReference type="RefSeq" id="WP_012885535.1">
    <property type="nucleotide sequence ID" value="NC_013592.1"/>
</dbReference>
<protein>
    <submittedName>
        <fullName evidence="2">GTP-binding protein HSR1-related protein</fullName>
    </submittedName>
</protein>
<evidence type="ECO:0000259" key="1">
    <source>
        <dbReference type="Pfam" id="PF01926"/>
    </source>
</evidence>
<dbReference type="eggNOG" id="COG3596">
    <property type="taxonomic scope" value="Bacteria"/>
</dbReference>
<dbReference type="CDD" id="cd11383">
    <property type="entry name" value="YfjP"/>
    <property type="match status" value="1"/>
</dbReference>
<dbReference type="Proteomes" id="UP000001446">
    <property type="component" value="Chromosome"/>
</dbReference>
<sequence>MQENNGFTVIEHSLSALPVTIRRHILNHIRKLTDYEPVIGIIGKTGAGKSSLCNALFKGDVSAVSDVSACTREPLRLRISVGRHSLTLVDLPGVGESLTRDREYRQLYQEWLPRLDLVLWVIKADDRALSIDEQFYRQVIGEAHRHKVLFVVNQADKIEPCHEWDSLTGSPSAMQYLNIQSRLIDIGKLFSPAAPVVAISARTGWGLTAMAEAMMKHLPAQAGSPVSTQLREEVRTEQVKSRARYGFGEAVGRSLDTVAEGPFTPAPVSTLIRCVRDAVVSVARAVWDFFF</sequence>
<proteinExistence type="predicted"/>
<dbReference type="GO" id="GO:0002098">
    <property type="term" value="P:tRNA wobble uridine modification"/>
    <property type="evidence" value="ECO:0007669"/>
    <property type="project" value="TreeGrafter"/>
</dbReference>
<dbReference type="GO" id="GO:0005829">
    <property type="term" value="C:cytosol"/>
    <property type="evidence" value="ECO:0007669"/>
    <property type="project" value="TreeGrafter"/>
</dbReference>
<dbReference type="PANTHER" id="PTHR42714:SF2">
    <property type="entry name" value="TRNA MODIFICATION GTPASE GTPBP3, MITOCHONDRIAL"/>
    <property type="match status" value="1"/>
</dbReference>